<organism evidence="4">
    <name type="scientific">Myoviridae sp. ctQve5</name>
    <dbReference type="NCBI Taxonomy" id="2825103"/>
    <lineage>
        <taxon>Viruses</taxon>
        <taxon>Duplodnaviria</taxon>
        <taxon>Heunggongvirae</taxon>
        <taxon>Uroviricota</taxon>
        <taxon>Caudoviricetes</taxon>
    </lineage>
</organism>
<dbReference type="InterPro" id="IPR024455">
    <property type="entry name" value="Phage_capsid"/>
</dbReference>
<dbReference type="GO" id="GO:0044423">
    <property type="term" value="C:virion component"/>
    <property type="evidence" value="ECO:0007669"/>
    <property type="project" value="UniProtKB-KW"/>
</dbReference>
<evidence type="ECO:0000313" key="4">
    <source>
        <dbReference type="EMBL" id="DAE10734.1"/>
    </source>
</evidence>
<proteinExistence type="predicted"/>
<dbReference type="NCBIfam" id="TIGR01554">
    <property type="entry name" value="major_cap_HK97"/>
    <property type="match status" value="1"/>
</dbReference>
<dbReference type="EMBL" id="BK015519">
    <property type="protein sequence ID" value="DAE10734.1"/>
    <property type="molecule type" value="Genomic_DNA"/>
</dbReference>
<keyword evidence="2" id="KW-0946">Virion</keyword>
<evidence type="ECO:0000256" key="1">
    <source>
        <dbReference type="ARBA" id="ARBA00004328"/>
    </source>
</evidence>
<comment type="subcellular location">
    <subcellularLocation>
        <location evidence="1">Virion</location>
    </subcellularLocation>
</comment>
<evidence type="ECO:0000256" key="2">
    <source>
        <dbReference type="ARBA" id="ARBA00022844"/>
    </source>
</evidence>
<protein>
    <submittedName>
        <fullName evidence="4">Major capsid protein</fullName>
    </submittedName>
</protein>
<reference evidence="4" key="1">
    <citation type="journal article" date="2021" name="Proc. Natl. Acad. Sci. U.S.A.">
        <title>A Catalog of Tens of Thousands of Viruses from Human Metagenomes Reveals Hidden Associations with Chronic Diseases.</title>
        <authorList>
            <person name="Tisza M.J."/>
            <person name="Buck C.B."/>
        </authorList>
    </citation>
    <scope>NUCLEOTIDE SEQUENCE</scope>
    <source>
        <strain evidence="4">CtQve5</strain>
    </source>
</reference>
<evidence type="ECO:0000259" key="3">
    <source>
        <dbReference type="Pfam" id="PF05065"/>
    </source>
</evidence>
<dbReference type="SUPFAM" id="SSF56563">
    <property type="entry name" value="Major capsid protein gp5"/>
    <property type="match status" value="1"/>
</dbReference>
<accession>A0A8S5PUJ2</accession>
<dbReference type="InterPro" id="IPR054612">
    <property type="entry name" value="Phage_capsid-like_C"/>
</dbReference>
<dbReference type="Pfam" id="PF05065">
    <property type="entry name" value="Phage_capsid"/>
    <property type="match status" value="1"/>
</dbReference>
<dbReference type="Gene3D" id="3.30.2400.10">
    <property type="entry name" value="Major capsid protein gp5"/>
    <property type="match status" value="1"/>
</dbReference>
<sequence>MKKGRSMLKSLELKNEVKELRDKIKGLIEQKTEVPAELQTELSDKLDQYAAQVGIESKNKVMNKGENTMDRKVFNKALKNYLMGIHNEETMQVFNAAKGNNGAVTADGGALIPEELLALRENNGINNDLRNVATTVPVSTRAGSVPIIDYGQKLELVNFDENNEITEKKAVFGSAKFSLASKGAIIPVSRELLMDANTDVVSIIGNLFNRVYLKDVNKSILAEAAKGATSKSVTALANKAGLDAIKQAVISLPLDAGGNATVVMNQSTFAALAVVADKQDRYLLVRDANNATIREIEGRPVIVVEDDELAANTVLVGDFRAMYHIAYPELEVMADESAGFTRNSVLVRAVCRFQDINTYDKAFAVIKQGA</sequence>
<dbReference type="Gene3D" id="3.30.2320.10">
    <property type="entry name" value="hypothetical protein PF0899 domain"/>
    <property type="match status" value="1"/>
</dbReference>
<name>A0A8S5PUJ2_9CAUD</name>
<feature type="domain" description="Phage capsid-like C-terminal" evidence="3">
    <location>
        <begin position="122"/>
        <end position="367"/>
    </location>
</feature>